<dbReference type="PRINTS" id="PR00420">
    <property type="entry name" value="RNGMNOXGNASE"/>
</dbReference>
<comment type="caution">
    <text evidence="4">The sequence shown here is derived from an EMBL/GenBank/DDBJ whole genome shotgun (WGS) entry which is preliminary data.</text>
</comment>
<accession>A0ABR3XQU7</accession>
<dbReference type="PANTHER" id="PTHR13789:SF314">
    <property type="entry name" value="FAD-BINDING DOMAIN-CONTAINING PROTEIN"/>
    <property type="match status" value="1"/>
</dbReference>
<dbReference type="EMBL" id="JAVDPF010000012">
    <property type="protein sequence ID" value="KAL1878361.1"/>
    <property type="molecule type" value="Genomic_DNA"/>
</dbReference>
<evidence type="ECO:0008006" key="6">
    <source>
        <dbReference type="Google" id="ProtNLM"/>
    </source>
</evidence>
<sequence>MPLKVVVVGAGIGGLSAAVALREAGHSVHVLEKSCFLGEVGAALLVAPNGARVLSRLGFSFTRARGMARSCWELLDGSSLEPIETADLRDAGDHFSEPLYTMQRAHLHKELADLATRSRRQDGLPDVTLSLGTRVCTADAETGVVVVEDGTQYHVDLIVGADGLHSVLRSVVLENGQAIKPEPTGLSSFRFQIPTSAVANDPKFLELLKRKGDGPSILADTTDPTTARHMVWYDCQKYVNFTSRVKESKDDLTAVAAKCRTL</sequence>
<dbReference type="SUPFAM" id="SSF51905">
    <property type="entry name" value="FAD/NAD(P)-binding domain"/>
    <property type="match status" value="1"/>
</dbReference>
<evidence type="ECO:0000313" key="5">
    <source>
        <dbReference type="Proteomes" id="UP001583193"/>
    </source>
</evidence>
<dbReference type="Pfam" id="PF13450">
    <property type="entry name" value="NAD_binding_8"/>
    <property type="match status" value="1"/>
</dbReference>
<dbReference type="Proteomes" id="UP001583193">
    <property type="component" value="Unassembled WGS sequence"/>
</dbReference>
<organism evidence="4 5">
    <name type="scientific">Paecilomyces lecythidis</name>
    <dbReference type="NCBI Taxonomy" id="3004212"/>
    <lineage>
        <taxon>Eukaryota</taxon>
        <taxon>Fungi</taxon>
        <taxon>Dikarya</taxon>
        <taxon>Ascomycota</taxon>
        <taxon>Pezizomycotina</taxon>
        <taxon>Eurotiomycetes</taxon>
        <taxon>Eurotiomycetidae</taxon>
        <taxon>Eurotiales</taxon>
        <taxon>Thermoascaceae</taxon>
        <taxon>Paecilomyces</taxon>
    </lineage>
</organism>
<keyword evidence="3" id="KW-0503">Monooxygenase</keyword>
<evidence type="ECO:0000256" key="3">
    <source>
        <dbReference type="ARBA" id="ARBA00023033"/>
    </source>
</evidence>
<dbReference type="InterPro" id="IPR036188">
    <property type="entry name" value="FAD/NAD-bd_sf"/>
</dbReference>
<keyword evidence="2" id="KW-0560">Oxidoreductase</keyword>
<proteinExistence type="inferred from homology"/>
<gene>
    <name evidence="4" type="ORF">Plec18167_004433</name>
</gene>
<dbReference type="PANTHER" id="PTHR13789">
    <property type="entry name" value="MONOOXYGENASE"/>
    <property type="match status" value="1"/>
</dbReference>
<keyword evidence="5" id="KW-1185">Reference proteome</keyword>
<name>A0ABR3XQU7_9EURO</name>
<dbReference type="InterPro" id="IPR050493">
    <property type="entry name" value="FAD-dep_Monooxygenase_BioMet"/>
</dbReference>
<reference evidence="4 5" key="1">
    <citation type="journal article" date="2024" name="IMA Fungus">
        <title>IMA Genome - F19 : A genome assembly and annotation guide to empower mycologists, including annotated draft genome sequences of Ceratocystis pirilliformis, Diaporthe australafricana, Fusarium ophioides, Paecilomyces lecythidis, and Sporothrix stenoceras.</title>
        <authorList>
            <person name="Aylward J."/>
            <person name="Wilson A.M."/>
            <person name="Visagie C.M."/>
            <person name="Spraker J."/>
            <person name="Barnes I."/>
            <person name="Buitendag C."/>
            <person name="Ceriani C."/>
            <person name="Del Mar Angel L."/>
            <person name="du Plessis D."/>
            <person name="Fuchs T."/>
            <person name="Gasser K."/>
            <person name="Kramer D."/>
            <person name="Li W."/>
            <person name="Munsamy K."/>
            <person name="Piso A."/>
            <person name="Price J.L."/>
            <person name="Sonnekus B."/>
            <person name="Thomas C."/>
            <person name="van der Nest A."/>
            <person name="van Dijk A."/>
            <person name="van Heerden A."/>
            <person name="van Vuuren N."/>
            <person name="Yilmaz N."/>
            <person name="Duong T.A."/>
            <person name="van der Merwe N.A."/>
            <person name="Wingfield M.J."/>
            <person name="Wingfield B.D."/>
        </authorList>
    </citation>
    <scope>NUCLEOTIDE SEQUENCE [LARGE SCALE GENOMIC DNA]</scope>
    <source>
        <strain evidence="4 5">CMW 18167</strain>
    </source>
</reference>
<evidence type="ECO:0000313" key="4">
    <source>
        <dbReference type="EMBL" id="KAL1878361.1"/>
    </source>
</evidence>
<comment type="similarity">
    <text evidence="1">Belongs to the paxM FAD-dependent monooxygenase family.</text>
</comment>
<evidence type="ECO:0000256" key="2">
    <source>
        <dbReference type="ARBA" id="ARBA00023002"/>
    </source>
</evidence>
<evidence type="ECO:0000256" key="1">
    <source>
        <dbReference type="ARBA" id="ARBA00007992"/>
    </source>
</evidence>
<protein>
    <recommendedName>
        <fullName evidence="6">FAD-binding domain-containing protein</fullName>
    </recommendedName>
</protein>
<dbReference type="Gene3D" id="3.50.50.60">
    <property type="entry name" value="FAD/NAD(P)-binding domain"/>
    <property type="match status" value="1"/>
</dbReference>